<dbReference type="PANTHER" id="PTHR43423">
    <property type="entry name" value="ABC TRANSPORTER I FAMILY MEMBER 17"/>
    <property type="match status" value="1"/>
</dbReference>
<keyword evidence="9" id="KW-0378">Hydrolase</keyword>
<keyword evidence="6" id="KW-1278">Translocase</keyword>
<dbReference type="InterPro" id="IPR003593">
    <property type="entry name" value="AAA+_ATPase"/>
</dbReference>
<keyword evidence="3" id="KW-0997">Cell inner membrane</keyword>
<evidence type="ECO:0000256" key="5">
    <source>
        <dbReference type="ARBA" id="ARBA00022840"/>
    </source>
</evidence>
<dbReference type="STRING" id="1354337.M983_0142"/>
<dbReference type="EC" id="3.6.1.3" evidence="9"/>
<dbReference type="EC" id="3.6.1.15" evidence="9"/>
<evidence type="ECO:0000259" key="8">
    <source>
        <dbReference type="PROSITE" id="PS50893"/>
    </source>
</evidence>
<evidence type="ECO:0000256" key="1">
    <source>
        <dbReference type="ARBA" id="ARBA00022448"/>
    </source>
</evidence>
<dbReference type="GO" id="GO:0016887">
    <property type="term" value="F:ATP hydrolysis activity"/>
    <property type="evidence" value="ECO:0007669"/>
    <property type="project" value="InterPro"/>
</dbReference>
<dbReference type="EMBL" id="LXEN01000007">
    <property type="protein sequence ID" value="OAT38877.1"/>
    <property type="molecule type" value="Genomic_DNA"/>
</dbReference>
<dbReference type="Pfam" id="PF00005">
    <property type="entry name" value="ABC_tran"/>
    <property type="match status" value="1"/>
</dbReference>
<evidence type="ECO:0000256" key="6">
    <source>
        <dbReference type="ARBA" id="ARBA00022967"/>
    </source>
</evidence>
<keyword evidence="5 9" id="KW-0067">ATP-binding</keyword>
<proteinExistence type="predicted"/>
<dbReference type="InterPro" id="IPR003439">
    <property type="entry name" value="ABC_transporter-like_ATP-bd"/>
</dbReference>
<dbReference type="PROSITE" id="PS50893">
    <property type="entry name" value="ABC_TRANSPORTER_2"/>
    <property type="match status" value="1"/>
</dbReference>
<dbReference type="OrthoDB" id="4408248at2"/>
<keyword evidence="4" id="KW-0547">Nucleotide-binding</keyword>
<dbReference type="SUPFAM" id="SSF52540">
    <property type="entry name" value="P-loop containing nucleoside triphosphate hydrolases"/>
    <property type="match status" value="1"/>
</dbReference>
<feature type="domain" description="ABC transporter" evidence="8">
    <location>
        <begin position="8"/>
        <end position="216"/>
    </location>
</feature>
<comment type="caution">
    <text evidence="9">The sequence shown here is derived from an EMBL/GenBank/DDBJ whole genome shotgun (WGS) entry which is preliminary data.</text>
</comment>
<dbReference type="Proteomes" id="UP000094023">
    <property type="component" value="Unassembled WGS sequence"/>
</dbReference>
<reference evidence="9 10" key="1">
    <citation type="submission" date="2016-04" db="EMBL/GenBank/DDBJ databases">
        <title>ATOL: Assembling a taxonomically balanced genome-scale reconstruction of the evolutionary history of the Enterobacteriaceae.</title>
        <authorList>
            <person name="Plunkett G.III."/>
            <person name="Neeno-Eckwall E.C."/>
            <person name="Glasner J.D."/>
            <person name="Perna N.T."/>
        </authorList>
    </citation>
    <scope>NUCLEOTIDE SEQUENCE [LARGE SCALE GENOMIC DNA]</scope>
    <source>
        <strain evidence="9 10">ATCC 19692</strain>
    </source>
</reference>
<protein>
    <submittedName>
        <fullName evidence="9">ATP-binding component of an ABC superfamily transporter</fullName>
        <ecNumber evidence="9">3.6.1.15</ecNumber>
        <ecNumber evidence="9">3.6.1.3</ecNumber>
    </submittedName>
</protein>
<evidence type="ECO:0000256" key="2">
    <source>
        <dbReference type="ARBA" id="ARBA00022475"/>
    </source>
</evidence>
<evidence type="ECO:0000256" key="4">
    <source>
        <dbReference type="ARBA" id="ARBA00022741"/>
    </source>
</evidence>
<dbReference type="InterPro" id="IPR027417">
    <property type="entry name" value="P-loop_NTPase"/>
</dbReference>
<dbReference type="PANTHER" id="PTHR43423:SF12">
    <property type="entry name" value="IRON EXPORT ATP-BINDING PROTEIN FETA-RELATED"/>
    <property type="match status" value="1"/>
</dbReference>
<keyword evidence="7" id="KW-0472">Membrane</keyword>
<evidence type="ECO:0000313" key="10">
    <source>
        <dbReference type="Proteomes" id="UP000094023"/>
    </source>
</evidence>
<gene>
    <name evidence="9" type="ORF">M983_0142</name>
</gene>
<sequence>MENNNSLLRLDKVGYKIESKIILSNITLSLQPGEFKLITGPSGCGKSTLLKIISSLLSPTSGTLFFENKDYLTLSPETYRQEVSYCTQTPMLFGETVYDNLKFPYSLRKLPVDNKKLSENLDYFSLPKSIMEKGINELSGGEKQRISLIRNLQFMPKILLLDEITSALDEENKIKVNDIIHTYVKEKKLGVLWVTHDQGEIKHADDVIDLPGNNAN</sequence>
<organism evidence="9 10">
    <name type="scientific">Proteus myxofaciens ATCC 19692</name>
    <dbReference type="NCBI Taxonomy" id="1354337"/>
    <lineage>
        <taxon>Bacteria</taxon>
        <taxon>Pseudomonadati</taxon>
        <taxon>Pseudomonadota</taxon>
        <taxon>Gammaproteobacteria</taxon>
        <taxon>Enterobacterales</taxon>
        <taxon>Morganellaceae</taxon>
        <taxon>Proteus</taxon>
    </lineage>
</organism>
<evidence type="ECO:0000256" key="7">
    <source>
        <dbReference type="ARBA" id="ARBA00023136"/>
    </source>
</evidence>
<dbReference type="PATRIC" id="fig|1354337.4.peg.149"/>
<evidence type="ECO:0000256" key="3">
    <source>
        <dbReference type="ARBA" id="ARBA00022519"/>
    </source>
</evidence>
<evidence type="ECO:0000313" key="9">
    <source>
        <dbReference type="EMBL" id="OAT38877.1"/>
    </source>
</evidence>
<accession>A0A198GN77</accession>
<dbReference type="RefSeq" id="WP_066745503.1">
    <property type="nucleotide sequence ID" value="NZ_LXEN01000007.1"/>
</dbReference>
<keyword evidence="10" id="KW-1185">Reference proteome</keyword>
<dbReference type="Gene3D" id="3.40.50.300">
    <property type="entry name" value="P-loop containing nucleotide triphosphate hydrolases"/>
    <property type="match status" value="1"/>
</dbReference>
<dbReference type="InterPro" id="IPR017871">
    <property type="entry name" value="ABC_transporter-like_CS"/>
</dbReference>
<dbReference type="GO" id="GO:0005524">
    <property type="term" value="F:ATP binding"/>
    <property type="evidence" value="ECO:0007669"/>
    <property type="project" value="UniProtKB-KW"/>
</dbReference>
<dbReference type="SMART" id="SM00382">
    <property type="entry name" value="AAA"/>
    <property type="match status" value="1"/>
</dbReference>
<dbReference type="AlphaFoldDB" id="A0A198GN77"/>
<name>A0A198GN77_9GAMM</name>
<dbReference type="NCBIfam" id="NF007601">
    <property type="entry name" value="PRK10247.1"/>
    <property type="match status" value="1"/>
</dbReference>
<dbReference type="PROSITE" id="PS00211">
    <property type="entry name" value="ABC_TRANSPORTER_1"/>
    <property type="match status" value="1"/>
</dbReference>
<keyword evidence="1" id="KW-0813">Transport</keyword>
<keyword evidence="2" id="KW-1003">Cell membrane</keyword>